<accession>A0ABQ4KF52</accession>
<dbReference type="EMBL" id="BORB01000005">
    <property type="protein sequence ID" value="GIN56601.1"/>
    <property type="molecule type" value="Genomic_DNA"/>
</dbReference>
<evidence type="ECO:0000259" key="3">
    <source>
        <dbReference type="Pfam" id="PF04536"/>
    </source>
</evidence>
<sequence length="250" mass="28430">MKKWIYGILLIPLVFLSFQKVSAEDIPKPSGDIYIQDFADLLPKKVKKEMAELGTYLDEQTGAQLSVLTVPSLQNTPVQDYAEKAFREYKLGDKDKQNGILLLLAVQDRKIYIEVGKGLEATFPPGRIGEILDAYTLPFLEKDNFQVAISNTYNQLFNEIAIKYELDKRASAKGYEYGQGGSSLLTILIFMFVFLGVVFLDFKFLGGALCFALLRILTSPLRRRKKKKQQGGTSSHDQAKRVKVRERYRR</sequence>
<dbReference type="InterPro" id="IPR007621">
    <property type="entry name" value="TPM_dom"/>
</dbReference>
<dbReference type="Pfam" id="PF04536">
    <property type="entry name" value="TPM_phosphatase"/>
    <property type="match status" value="1"/>
</dbReference>
<feature type="transmembrane region" description="Helical" evidence="2">
    <location>
        <begin position="184"/>
        <end position="217"/>
    </location>
</feature>
<dbReference type="Gene3D" id="3.10.310.50">
    <property type="match status" value="1"/>
</dbReference>
<dbReference type="RefSeq" id="WP_212965620.1">
    <property type="nucleotide sequence ID" value="NZ_BORB01000005.1"/>
</dbReference>
<evidence type="ECO:0000313" key="4">
    <source>
        <dbReference type="EMBL" id="GIN56601.1"/>
    </source>
</evidence>
<dbReference type="PANTHER" id="PTHR30373:SF2">
    <property type="entry name" value="UPF0603 PROTEIN YGCG"/>
    <property type="match status" value="1"/>
</dbReference>
<dbReference type="Proteomes" id="UP000679950">
    <property type="component" value="Unassembled WGS sequence"/>
</dbReference>
<evidence type="ECO:0000256" key="2">
    <source>
        <dbReference type="SAM" id="Phobius"/>
    </source>
</evidence>
<keyword evidence="2" id="KW-1133">Transmembrane helix</keyword>
<feature type="compositionally biased region" description="Basic residues" evidence="1">
    <location>
        <begin position="241"/>
        <end position="250"/>
    </location>
</feature>
<comment type="caution">
    <text evidence="4">The sequence shown here is derived from an EMBL/GenBank/DDBJ whole genome shotgun (WGS) entry which is preliminary data.</text>
</comment>
<gene>
    <name evidence="4" type="ORF">J8TS2_09200</name>
</gene>
<feature type="region of interest" description="Disordered" evidence="1">
    <location>
        <begin position="225"/>
        <end position="250"/>
    </location>
</feature>
<evidence type="ECO:0000313" key="5">
    <source>
        <dbReference type="Proteomes" id="UP000679950"/>
    </source>
</evidence>
<keyword evidence="5" id="KW-1185">Reference proteome</keyword>
<name>A0ABQ4KF52_9BACI</name>
<organism evidence="4 5">
    <name type="scientific">Lederbergia ruris</name>
    <dbReference type="NCBI Taxonomy" id="217495"/>
    <lineage>
        <taxon>Bacteria</taxon>
        <taxon>Bacillati</taxon>
        <taxon>Bacillota</taxon>
        <taxon>Bacilli</taxon>
        <taxon>Bacillales</taxon>
        <taxon>Bacillaceae</taxon>
        <taxon>Lederbergia</taxon>
    </lineage>
</organism>
<feature type="domain" description="TPM" evidence="3">
    <location>
        <begin position="36"/>
        <end position="157"/>
    </location>
</feature>
<proteinExistence type="predicted"/>
<keyword evidence="2" id="KW-0472">Membrane</keyword>
<protein>
    <recommendedName>
        <fullName evidence="3">TPM domain-containing protein</fullName>
    </recommendedName>
</protein>
<keyword evidence="2" id="KW-0812">Transmembrane</keyword>
<evidence type="ECO:0000256" key="1">
    <source>
        <dbReference type="SAM" id="MobiDB-lite"/>
    </source>
</evidence>
<dbReference type="PANTHER" id="PTHR30373">
    <property type="entry name" value="UPF0603 PROTEIN YGCG"/>
    <property type="match status" value="1"/>
</dbReference>
<reference evidence="4 5" key="1">
    <citation type="submission" date="2021-03" db="EMBL/GenBank/DDBJ databases">
        <title>Antimicrobial resistance genes in bacteria isolated from Japanese honey, and their potential for conferring macrolide and lincosamide resistance in the American foulbrood pathogen Paenibacillus larvae.</title>
        <authorList>
            <person name="Okamoto M."/>
            <person name="Kumagai M."/>
            <person name="Kanamori H."/>
            <person name="Takamatsu D."/>
        </authorList>
    </citation>
    <scope>NUCLEOTIDE SEQUENCE [LARGE SCALE GENOMIC DNA]</scope>
    <source>
        <strain evidence="4 5">J8TS2</strain>
    </source>
</reference>